<dbReference type="AlphaFoldDB" id="A0A081K6D8"/>
<gene>
    <name evidence="2" type="ORF">GV64_02220</name>
</gene>
<keyword evidence="3" id="KW-1185">Reference proteome</keyword>
<dbReference type="eggNOG" id="COG5616">
    <property type="taxonomic scope" value="Bacteria"/>
</dbReference>
<feature type="signal peptide" evidence="1">
    <location>
        <begin position="1"/>
        <end position="25"/>
    </location>
</feature>
<evidence type="ECO:0000256" key="1">
    <source>
        <dbReference type="SAM" id="SignalP"/>
    </source>
</evidence>
<reference evidence="2 3" key="1">
    <citation type="submission" date="2014-06" db="EMBL/GenBank/DDBJ databases">
        <title>Whole Genome Sequences of Three Symbiotic Endozoicomonas Bacteria.</title>
        <authorList>
            <person name="Neave M.J."/>
            <person name="Apprill A."/>
            <person name="Voolstra C.R."/>
        </authorList>
    </citation>
    <scope>NUCLEOTIDE SEQUENCE [LARGE SCALE GENOMIC DNA]</scope>
    <source>
        <strain evidence="2 3">DSM 22380</strain>
    </source>
</reference>
<dbReference type="EMBL" id="JOJP01000001">
    <property type="protein sequence ID" value="KEI69714.1"/>
    <property type="molecule type" value="Genomic_DNA"/>
</dbReference>
<evidence type="ECO:0008006" key="4">
    <source>
        <dbReference type="Google" id="ProtNLM"/>
    </source>
</evidence>
<name>A0A081K6D8_9GAMM</name>
<keyword evidence="1" id="KW-0732">Signal</keyword>
<dbReference type="PROSITE" id="PS51257">
    <property type="entry name" value="PROKAR_LIPOPROTEIN"/>
    <property type="match status" value="1"/>
</dbReference>
<comment type="caution">
    <text evidence="2">The sequence shown here is derived from an EMBL/GenBank/DDBJ whole genome shotgun (WGS) entry which is preliminary data.</text>
</comment>
<dbReference type="Proteomes" id="UP000027997">
    <property type="component" value="Unassembled WGS sequence"/>
</dbReference>
<evidence type="ECO:0000313" key="3">
    <source>
        <dbReference type="Proteomes" id="UP000027997"/>
    </source>
</evidence>
<proteinExistence type="predicted"/>
<protein>
    <recommendedName>
        <fullName evidence="4">Lipoprotein</fullName>
    </recommendedName>
</protein>
<dbReference type="RefSeq" id="WP_020582144.1">
    <property type="nucleotide sequence ID" value="NZ_JOJP01000001.1"/>
</dbReference>
<accession>A0A081K6D8</accession>
<sequence length="191" mass="21473">MKNKHFTGRFQQRFAFICLLGLLSAALTGCQTRNSIFPNLDQEGLHSGANWAVLPFISHTNIPEDASTQLERIIMVQLPSMGINKPTIYRAPETNTTLDYLSDIYEAERARLWAINNHISHSISGEILEWKYDEQNRFSTMLSLKVTDISSGEVVWDINGLGEGRPGESAYEVSRKLIADLLAAMPFQEAK</sequence>
<organism evidence="2 3">
    <name type="scientific">Endozoicomonas elysicola</name>
    <dbReference type="NCBI Taxonomy" id="305900"/>
    <lineage>
        <taxon>Bacteria</taxon>
        <taxon>Pseudomonadati</taxon>
        <taxon>Pseudomonadota</taxon>
        <taxon>Gammaproteobacteria</taxon>
        <taxon>Oceanospirillales</taxon>
        <taxon>Endozoicomonadaceae</taxon>
        <taxon>Endozoicomonas</taxon>
    </lineage>
</organism>
<dbReference type="STRING" id="305900.GV64_02220"/>
<evidence type="ECO:0000313" key="2">
    <source>
        <dbReference type="EMBL" id="KEI69714.1"/>
    </source>
</evidence>
<feature type="chain" id="PRO_5001758631" description="Lipoprotein" evidence="1">
    <location>
        <begin position="26"/>
        <end position="191"/>
    </location>
</feature>